<gene>
    <name evidence="2" type="ORF">PVK06_040325</name>
</gene>
<evidence type="ECO:0000313" key="3">
    <source>
        <dbReference type="Proteomes" id="UP001358586"/>
    </source>
</evidence>
<organism evidence="2 3">
    <name type="scientific">Gossypium arboreum</name>
    <name type="common">Tree cotton</name>
    <name type="synonym">Gossypium nanking</name>
    <dbReference type="NCBI Taxonomy" id="29729"/>
    <lineage>
        <taxon>Eukaryota</taxon>
        <taxon>Viridiplantae</taxon>
        <taxon>Streptophyta</taxon>
        <taxon>Embryophyta</taxon>
        <taxon>Tracheophyta</taxon>
        <taxon>Spermatophyta</taxon>
        <taxon>Magnoliopsida</taxon>
        <taxon>eudicotyledons</taxon>
        <taxon>Gunneridae</taxon>
        <taxon>Pentapetalae</taxon>
        <taxon>rosids</taxon>
        <taxon>malvids</taxon>
        <taxon>Malvales</taxon>
        <taxon>Malvaceae</taxon>
        <taxon>Malvoideae</taxon>
        <taxon>Gossypium</taxon>
    </lineage>
</organism>
<dbReference type="SUPFAM" id="SSF160374">
    <property type="entry name" value="RplX-like"/>
    <property type="match status" value="1"/>
</dbReference>
<sequence length="88" mass="10348">MNYGIWLYYLSHTSYHNMYKEYHDTTLNGAFEQMYTEMASRHRVRFPCILIIKIATIPAKLCKRDSTQEFPQLQNQVPIGVQEGKAAF</sequence>
<dbReference type="Gene3D" id="3.10.20.10">
    <property type="match status" value="1"/>
</dbReference>
<reference evidence="2 3" key="1">
    <citation type="submission" date="2023-03" db="EMBL/GenBank/DDBJ databases">
        <title>WGS of Gossypium arboreum.</title>
        <authorList>
            <person name="Yu D."/>
        </authorList>
    </citation>
    <scope>NUCLEOTIDE SEQUENCE [LARGE SCALE GENOMIC DNA]</scope>
    <source>
        <tissue evidence="2">Leaf</tissue>
    </source>
</reference>
<dbReference type="EMBL" id="JARKNE010000011">
    <property type="protein sequence ID" value="KAK5785715.1"/>
    <property type="molecule type" value="Genomic_DNA"/>
</dbReference>
<feature type="domain" description="Large ribosomal subunit protein eL20" evidence="1">
    <location>
        <begin position="13"/>
        <end position="55"/>
    </location>
</feature>
<dbReference type="Proteomes" id="UP001358586">
    <property type="component" value="Chromosome 11"/>
</dbReference>
<dbReference type="InterPro" id="IPR021138">
    <property type="entry name" value="Ribosomal_eL20_eukaryotes"/>
</dbReference>
<dbReference type="Pfam" id="PF01775">
    <property type="entry name" value="Ribosomal_L18A"/>
    <property type="match status" value="1"/>
</dbReference>
<name>A0ABR0N7B0_GOSAR</name>
<protein>
    <recommendedName>
        <fullName evidence="1">Large ribosomal subunit protein eL20 domain-containing protein</fullName>
    </recommendedName>
</protein>
<evidence type="ECO:0000313" key="2">
    <source>
        <dbReference type="EMBL" id="KAK5785715.1"/>
    </source>
</evidence>
<evidence type="ECO:0000259" key="1">
    <source>
        <dbReference type="Pfam" id="PF01775"/>
    </source>
</evidence>
<comment type="caution">
    <text evidence="2">The sequence shown here is derived from an EMBL/GenBank/DDBJ whole genome shotgun (WGS) entry which is preliminary data.</text>
</comment>
<accession>A0ABR0N7B0</accession>
<dbReference type="InterPro" id="IPR023573">
    <property type="entry name" value="Ribosomal_eL20_dom"/>
</dbReference>
<keyword evidence="3" id="KW-1185">Reference proteome</keyword>
<dbReference type="PANTHER" id="PTHR10052">
    <property type="entry name" value="60S RIBOSOMAL PROTEIN L18A"/>
    <property type="match status" value="1"/>
</dbReference>
<proteinExistence type="predicted"/>